<dbReference type="InterPro" id="IPR007157">
    <property type="entry name" value="PspA_VIPP1"/>
</dbReference>
<dbReference type="OrthoDB" id="5526621at2"/>
<dbReference type="PANTHER" id="PTHR31088:SF6">
    <property type="entry name" value="PHAGE SHOCK PROTEIN A"/>
    <property type="match status" value="1"/>
</dbReference>
<dbReference type="AlphaFoldDB" id="A0A2Z4FLP5"/>
<dbReference type="EMBL" id="CP030032">
    <property type="protein sequence ID" value="AWV89852.1"/>
    <property type="molecule type" value="Genomic_DNA"/>
</dbReference>
<evidence type="ECO:0000313" key="4">
    <source>
        <dbReference type="Proteomes" id="UP000249799"/>
    </source>
</evidence>
<proteinExistence type="inferred from homology"/>
<evidence type="ECO:0000313" key="3">
    <source>
        <dbReference type="EMBL" id="AWV89852.1"/>
    </source>
</evidence>
<name>A0A2Z4FLP5_9DELT</name>
<dbReference type="Pfam" id="PF04012">
    <property type="entry name" value="PspA_IM30"/>
    <property type="match status" value="1"/>
</dbReference>
<gene>
    <name evidence="3" type="ORF">DN745_11075</name>
</gene>
<organism evidence="3 4">
    <name type="scientific">Bradymonas sediminis</name>
    <dbReference type="NCBI Taxonomy" id="1548548"/>
    <lineage>
        <taxon>Bacteria</taxon>
        <taxon>Deltaproteobacteria</taxon>
        <taxon>Bradymonadales</taxon>
        <taxon>Bradymonadaceae</taxon>
        <taxon>Bradymonas</taxon>
    </lineage>
</organism>
<dbReference type="RefSeq" id="WP_111334828.1">
    <property type="nucleotide sequence ID" value="NZ_CP030032.1"/>
</dbReference>
<dbReference type="KEGG" id="bsed:DN745_11075"/>
<keyword evidence="4" id="KW-1185">Reference proteome</keyword>
<feature type="compositionally biased region" description="Low complexity" evidence="2">
    <location>
        <begin position="131"/>
        <end position="145"/>
    </location>
</feature>
<protein>
    <submittedName>
        <fullName evidence="3">Uncharacterized protein</fullName>
    </submittedName>
</protein>
<feature type="region of interest" description="Disordered" evidence="2">
    <location>
        <begin position="235"/>
        <end position="256"/>
    </location>
</feature>
<dbReference type="PANTHER" id="PTHR31088">
    <property type="entry name" value="MEMBRANE-ASSOCIATED PROTEIN VIPP1, CHLOROPLASTIC"/>
    <property type="match status" value="1"/>
</dbReference>
<feature type="region of interest" description="Disordered" evidence="2">
    <location>
        <begin position="131"/>
        <end position="183"/>
    </location>
</feature>
<evidence type="ECO:0000256" key="1">
    <source>
        <dbReference type="ARBA" id="ARBA00043985"/>
    </source>
</evidence>
<comment type="similarity">
    <text evidence="1">Belongs to the PspA/Vipp/IM30 family.</text>
</comment>
<reference evidence="3 4" key="1">
    <citation type="submission" date="2018-06" db="EMBL/GenBank/DDBJ databases">
        <title>Lujinxingia sediminis gen. nov. sp. nov., a new facultative anaerobic member of the class Deltaproteobacteria, and proposal of Lujinxingaceae fam. nov.</title>
        <authorList>
            <person name="Guo L.-Y."/>
            <person name="Li C.-M."/>
            <person name="Wang S."/>
            <person name="Du Z.-J."/>
        </authorList>
    </citation>
    <scope>NUCLEOTIDE SEQUENCE [LARGE SCALE GENOMIC DNA]</scope>
    <source>
        <strain evidence="3 4">FA350</strain>
    </source>
</reference>
<accession>A0A2Z4FLP5</accession>
<sequence length="256" mass="29306">MSIMNRLNRIIRSNVSDLRGDTGPDSIDKLLSEMESSLRDAKRQAMILRRQEKKLLAEIRAHRESAEQWEDRAMMALKRQQEDLARDALAVRNEALEQAAELREELEAQRVHAEDINRAIQALEMKMAGARGKARNAGNARAGGRVTQRPRSSESAWDAEFRRRVEGQGAAAPSSYSADDDASDFQDERLFREVDRMGSKIDAFEAGVEAMRELSDEELFDPGRSKLDARFRELERRRQRDTDRDDLAALKKKFED</sequence>
<dbReference type="Proteomes" id="UP000249799">
    <property type="component" value="Chromosome"/>
</dbReference>
<evidence type="ECO:0000256" key="2">
    <source>
        <dbReference type="SAM" id="MobiDB-lite"/>
    </source>
</evidence>